<name>A0AA85A6L8_9TREM</name>
<evidence type="ECO:0000313" key="1">
    <source>
        <dbReference type="Proteomes" id="UP000050790"/>
    </source>
</evidence>
<accession>A0AA85A6L8</accession>
<sequence>MTFLLLTTEKPFKPICTRAAINCNKDLTFKPCLGWDFYLPPNAIAGQCEWNLHMFKIYNVLGMAESLRNLPIYKKDSFTQFVPHSRSTESRITYVCTSIRNRSWVINGGRHMFYDLSLDSKREEYISSQTGKDDVECPPNKVPRLSAL</sequence>
<dbReference type="WBParaSite" id="SMRG1_67880.1">
    <property type="protein sequence ID" value="SMRG1_67880.1"/>
    <property type="gene ID" value="SMRG1_67880"/>
</dbReference>
<evidence type="ECO:0000313" key="2">
    <source>
        <dbReference type="WBParaSite" id="SMRG1_67880.1"/>
    </source>
</evidence>
<dbReference type="Proteomes" id="UP000050790">
    <property type="component" value="Unassembled WGS sequence"/>
</dbReference>
<reference evidence="2" key="1">
    <citation type="submission" date="2023-11" db="UniProtKB">
        <authorList>
            <consortium name="WormBaseParasite"/>
        </authorList>
    </citation>
    <scope>IDENTIFICATION</scope>
</reference>
<dbReference type="AlphaFoldDB" id="A0AA85A6L8"/>
<organism evidence="1 2">
    <name type="scientific">Schistosoma margrebowiei</name>
    <dbReference type="NCBI Taxonomy" id="48269"/>
    <lineage>
        <taxon>Eukaryota</taxon>
        <taxon>Metazoa</taxon>
        <taxon>Spiralia</taxon>
        <taxon>Lophotrochozoa</taxon>
        <taxon>Platyhelminthes</taxon>
        <taxon>Trematoda</taxon>
        <taxon>Digenea</taxon>
        <taxon>Strigeidida</taxon>
        <taxon>Schistosomatoidea</taxon>
        <taxon>Schistosomatidae</taxon>
        <taxon>Schistosoma</taxon>
    </lineage>
</organism>
<protein>
    <submittedName>
        <fullName evidence="2">Uncharacterized protein</fullName>
    </submittedName>
</protein>
<proteinExistence type="predicted"/>